<gene>
    <name evidence="5" type="ORF">OFAG_01291</name>
</gene>
<accession>C3X4K2</accession>
<protein>
    <recommendedName>
        <fullName evidence="4">NADH:flavin oxidoreductase/NADH oxidase N-terminal domain-containing protein</fullName>
    </recommendedName>
</protein>
<dbReference type="SMR" id="C3X4K2"/>
<feature type="domain" description="NADH:flavin oxidoreductase/NADH oxidase N-terminal" evidence="4">
    <location>
        <begin position="4"/>
        <end position="341"/>
    </location>
</feature>
<comment type="cofactor">
    <cofactor evidence="1">
        <name>FMN</name>
        <dbReference type="ChEBI" id="CHEBI:58210"/>
    </cofactor>
</comment>
<evidence type="ECO:0000313" key="5">
    <source>
        <dbReference type="EMBL" id="EEO28138.2"/>
    </source>
</evidence>
<dbReference type="HOGENOM" id="CLU_012153_0_2_4"/>
<dbReference type="FunFam" id="3.20.20.70:FF:000059">
    <property type="entry name" value="N-ethylmaleimide reductase, FMN-linked"/>
    <property type="match status" value="1"/>
</dbReference>
<dbReference type="NCBIfam" id="NF007899">
    <property type="entry name" value="PRK10605.1"/>
    <property type="match status" value="1"/>
</dbReference>
<dbReference type="Proteomes" id="UP000003973">
    <property type="component" value="Unassembled WGS sequence"/>
</dbReference>
<dbReference type="Gene3D" id="3.20.20.70">
    <property type="entry name" value="Aldolase class I"/>
    <property type="match status" value="1"/>
</dbReference>
<comment type="caution">
    <text evidence="5">The sequence shown here is derived from an EMBL/GenBank/DDBJ whole genome shotgun (WGS) entry which is preliminary data.</text>
</comment>
<keyword evidence="6" id="KW-1185">Reference proteome</keyword>
<dbReference type="InterPro" id="IPR045247">
    <property type="entry name" value="Oye-like"/>
</dbReference>
<reference evidence="5" key="1">
    <citation type="submission" date="2011-10" db="EMBL/GenBank/DDBJ databases">
        <title>The Genome Sequence of Oxalobacter formigenes HOxBLS.</title>
        <authorList>
            <consortium name="The Broad Institute Genome Sequencing Platform"/>
            <person name="Earl A."/>
            <person name="Ward D."/>
            <person name="Feldgarden M."/>
            <person name="Gevers D."/>
            <person name="Allison M.J."/>
            <person name="Humphrey S."/>
            <person name="Young S.K."/>
            <person name="Zeng Q."/>
            <person name="Gargeya S."/>
            <person name="Fitzgerald M."/>
            <person name="Haas B."/>
            <person name="Abouelleil A."/>
            <person name="Alvarado L."/>
            <person name="Arachchi H.M."/>
            <person name="Berlin A."/>
            <person name="Brown A."/>
            <person name="Chapman S.B."/>
            <person name="Chen Z."/>
            <person name="Dunbar C."/>
            <person name="Freedman E."/>
            <person name="Gearin G."/>
            <person name="Goldberg J."/>
            <person name="Griggs A."/>
            <person name="Gujja S."/>
            <person name="Heiman D."/>
            <person name="Howarth C."/>
            <person name="Larson L."/>
            <person name="Lui A."/>
            <person name="MacDonald P.J.P."/>
            <person name="Montmayeur A."/>
            <person name="Murphy C."/>
            <person name="Neiman D."/>
            <person name="Pearson M."/>
            <person name="Priest M."/>
            <person name="Roberts A."/>
            <person name="Saif S."/>
            <person name="Shea T."/>
            <person name="Shenoy N."/>
            <person name="Sisk P."/>
            <person name="Stolte C."/>
            <person name="Sykes S."/>
            <person name="Wortman J."/>
            <person name="Nusbaum C."/>
            <person name="Birren B."/>
        </authorList>
    </citation>
    <scope>NUCLEOTIDE SEQUENCE [LARGE SCALE GENOMIC DNA]</scope>
    <source>
        <strain evidence="5">HOxBLS</strain>
    </source>
</reference>
<name>C3X4K2_9BURK</name>
<dbReference type="GO" id="GO:0010181">
    <property type="term" value="F:FMN binding"/>
    <property type="evidence" value="ECO:0007669"/>
    <property type="project" value="InterPro"/>
</dbReference>
<dbReference type="InterPro" id="IPR001155">
    <property type="entry name" value="OxRdtase_FMN_N"/>
</dbReference>
<dbReference type="PANTHER" id="PTHR22893:SF91">
    <property type="entry name" value="NADPH DEHYDROGENASE 2-RELATED"/>
    <property type="match status" value="1"/>
</dbReference>
<evidence type="ECO:0000256" key="3">
    <source>
        <dbReference type="ARBA" id="ARBA00023002"/>
    </source>
</evidence>
<dbReference type="CDD" id="cd02933">
    <property type="entry name" value="OYE_like_FMN"/>
    <property type="match status" value="1"/>
</dbReference>
<evidence type="ECO:0000259" key="4">
    <source>
        <dbReference type="Pfam" id="PF00724"/>
    </source>
</evidence>
<dbReference type="PANTHER" id="PTHR22893">
    <property type="entry name" value="NADH OXIDOREDUCTASE-RELATED"/>
    <property type="match status" value="1"/>
</dbReference>
<dbReference type="EMBL" id="ACDP02000006">
    <property type="protein sequence ID" value="EEO28138.2"/>
    <property type="molecule type" value="Genomic_DNA"/>
</dbReference>
<dbReference type="eggNOG" id="COG1902">
    <property type="taxonomic scope" value="Bacteria"/>
</dbReference>
<organism evidence="5 6">
    <name type="scientific">Oxalobacter paraformigenes</name>
    <dbReference type="NCBI Taxonomy" id="556268"/>
    <lineage>
        <taxon>Bacteria</taxon>
        <taxon>Pseudomonadati</taxon>
        <taxon>Pseudomonadota</taxon>
        <taxon>Betaproteobacteria</taxon>
        <taxon>Burkholderiales</taxon>
        <taxon>Oxalobacteraceae</taxon>
        <taxon>Oxalobacter</taxon>
    </lineage>
</organism>
<dbReference type="GO" id="GO:0016628">
    <property type="term" value="F:oxidoreductase activity, acting on the CH-CH group of donors, NAD or NADP as acceptor"/>
    <property type="evidence" value="ECO:0007669"/>
    <property type="project" value="UniProtKB-ARBA"/>
</dbReference>
<dbReference type="InterPro" id="IPR013785">
    <property type="entry name" value="Aldolase_TIM"/>
</dbReference>
<proteinExistence type="inferred from homology"/>
<dbReference type="Pfam" id="PF00724">
    <property type="entry name" value="Oxidored_FMN"/>
    <property type="match status" value="1"/>
</dbReference>
<keyword evidence="3" id="KW-0560">Oxidoreductase</keyword>
<dbReference type="AlphaFoldDB" id="C3X4K2"/>
<evidence type="ECO:0000313" key="6">
    <source>
        <dbReference type="Proteomes" id="UP000003973"/>
    </source>
</evidence>
<evidence type="ECO:0000256" key="2">
    <source>
        <dbReference type="ARBA" id="ARBA00005979"/>
    </source>
</evidence>
<dbReference type="RefSeq" id="WP_020994856.1">
    <property type="nucleotide sequence ID" value="NZ_CABMNL010000001.1"/>
</dbReference>
<evidence type="ECO:0000256" key="1">
    <source>
        <dbReference type="ARBA" id="ARBA00001917"/>
    </source>
</evidence>
<dbReference type="GO" id="GO:0005829">
    <property type="term" value="C:cytosol"/>
    <property type="evidence" value="ECO:0007669"/>
    <property type="project" value="TreeGrafter"/>
</dbReference>
<dbReference type="SUPFAM" id="SSF51395">
    <property type="entry name" value="FMN-linked oxidoreductases"/>
    <property type="match status" value="1"/>
</dbReference>
<comment type="similarity">
    <text evidence="2">Belongs to the NADH:flavin oxidoreductase/NADH oxidase family.</text>
</comment>
<sequence>MELKLLTPLKTGDVKLANRVVMAPLTRCRTAEPDNVPTELNAEYYAQRASAGLIISEATQISRSGQGYAGSAGLYTDAQEAGWKKVVDAVHAKGGKMSAQLWHVGRMSHAYFQEKGGAPVAPSAIAAEGSKCNIVLDNGTHAFVPCDKPRALSIEEIGKIVGQYRDSAARAVRAGFDFVEEHAANGYLLQQFQATNTNRRTDKYGGPLVNRARLTLEVLDAMLEVVDKEKLGVRLSPYFNINGIADAEPEQMALYLADEFSKRGIAYLSIAEPSWVGGISLTETFKKKIREAFSGVLIYAGEYTPEKAEEAVNSGLADAIGFGRLYIANPDLVERIRQGGPYNVPDRSTFYTAGSKGYTDYPALSKT</sequence>